<dbReference type="EMBL" id="UGTM01000001">
    <property type="protein sequence ID" value="SUB87847.1"/>
    <property type="molecule type" value="Genomic_DNA"/>
</dbReference>
<accession>A0A379E539</accession>
<dbReference type="Proteomes" id="UP000255469">
    <property type="component" value="Unassembled WGS sequence"/>
</dbReference>
<evidence type="ECO:0000313" key="2">
    <source>
        <dbReference type="Proteomes" id="UP000255469"/>
    </source>
</evidence>
<dbReference type="AlphaFoldDB" id="A0A379E539"/>
<gene>
    <name evidence="1" type="ORF">NCTC13067_01528</name>
</gene>
<protein>
    <submittedName>
        <fullName evidence="1">Uncharacterized protein</fullName>
    </submittedName>
</protein>
<organism evidence="1 2">
    <name type="scientific">Prevotella denticola</name>
    <dbReference type="NCBI Taxonomy" id="28129"/>
    <lineage>
        <taxon>Bacteria</taxon>
        <taxon>Pseudomonadati</taxon>
        <taxon>Bacteroidota</taxon>
        <taxon>Bacteroidia</taxon>
        <taxon>Bacteroidales</taxon>
        <taxon>Prevotellaceae</taxon>
        <taxon>Prevotella</taxon>
    </lineage>
</organism>
<reference evidence="1 2" key="1">
    <citation type="submission" date="2018-06" db="EMBL/GenBank/DDBJ databases">
        <authorList>
            <consortium name="Pathogen Informatics"/>
            <person name="Doyle S."/>
        </authorList>
    </citation>
    <scope>NUCLEOTIDE SEQUENCE [LARGE SCALE GENOMIC DNA]</scope>
    <source>
        <strain evidence="1 2">NCTC13067</strain>
    </source>
</reference>
<evidence type="ECO:0000313" key="1">
    <source>
        <dbReference type="EMBL" id="SUB87847.1"/>
    </source>
</evidence>
<name>A0A379E539_9BACT</name>
<sequence length="65" mass="7993">MVCCYCIVLCKWNKPDVRNRNTDNTLFRKLLVAKLKTSWNKQFVSYVKKIKWYMWYRVIIDKNGK</sequence>
<proteinExistence type="predicted"/>